<feature type="transmembrane region" description="Helical" evidence="2">
    <location>
        <begin position="302"/>
        <end position="325"/>
    </location>
</feature>
<feature type="transmembrane region" description="Helical" evidence="2">
    <location>
        <begin position="769"/>
        <end position="792"/>
    </location>
</feature>
<dbReference type="EMBL" id="KZ613472">
    <property type="protein sequence ID" value="PMD24445.1"/>
    <property type="molecule type" value="Genomic_DNA"/>
</dbReference>
<feature type="region of interest" description="Disordered" evidence="1">
    <location>
        <begin position="206"/>
        <end position="270"/>
    </location>
</feature>
<feature type="transmembrane region" description="Helical" evidence="2">
    <location>
        <begin position="395"/>
        <end position="413"/>
    </location>
</feature>
<dbReference type="AlphaFoldDB" id="A0A2J6QDV1"/>
<dbReference type="Proteomes" id="UP000235672">
    <property type="component" value="Unassembled WGS sequence"/>
</dbReference>
<proteinExistence type="predicted"/>
<gene>
    <name evidence="3" type="ORF">NA56DRAFT_686549</name>
</gene>
<feature type="compositionally biased region" description="Basic and acidic residues" evidence="1">
    <location>
        <begin position="234"/>
        <end position="244"/>
    </location>
</feature>
<keyword evidence="2" id="KW-0472">Membrane</keyword>
<feature type="region of interest" description="Disordered" evidence="1">
    <location>
        <begin position="90"/>
        <end position="174"/>
    </location>
</feature>
<protein>
    <submittedName>
        <fullName evidence="3">Uncharacterized protein</fullName>
    </submittedName>
</protein>
<feature type="compositionally biased region" description="Low complexity" evidence="1">
    <location>
        <begin position="90"/>
        <end position="111"/>
    </location>
</feature>
<keyword evidence="2" id="KW-0812">Transmembrane</keyword>
<keyword evidence="4" id="KW-1185">Reference proteome</keyword>
<evidence type="ECO:0000256" key="1">
    <source>
        <dbReference type="SAM" id="MobiDB-lite"/>
    </source>
</evidence>
<evidence type="ECO:0000256" key="2">
    <source>
        <dbReference type="SAM" id="Phobius"/>
    </source>
</evidence>
<feature type="compositionally biased region" description="Polar residues" evidence="1">
    <location>
        <begin position="112"/>
        <end position="127"/>
    </location>
</feature>
<accession>A0A2J6QDV1</accession>
<reference evidence="3 4" key="1">
    <citation type="submission" date="2016-05" db="EMBL/GenBank/DDBJ databases">
        <title>A degradative enzymes factory behind the ericoid mycorrhizal symbiosis.</title>
        <authorList>
            <consortium name="DOE Joint Genome Institute"/>
            <person name="Martino E."/>
            <person name="Morin E."/>
            <person name="Grelet G."/>
            <person name="Kuo A."/>
            <person name="Kohler A."/>
            <person name="Daghino S."/>
            <person name="Barry K."/>
            <person name="Choi C."/>
            <person name="Cichocki N."/>
            <person name="Clum A."/>
            <person name="Copeland A."/>
            <person name="Hainaut M."/>
            <person name="Haridas S."/>
            <person name="Labutti K."/>
            <person name="Lindquist E."/>
            <person name="Lipzen A."/>
            <person name="Khouja H.-R."/>
            <person name="Murat C."/>
            <person name="Ohm R."/>
            <person name="Olson A."/>
            <person name="Spatafora J."/>
            <person name="Veneault-Fourrey C."/>
            <person name="Henrissat B."/>
            <person name="Grigoriev I."/>
            <person name="Martin F."/>
            <person name="Perotto S."/>
        </authorList>
    </citation>
    <scope>NUCLEOTIDE SEQUENCE [LARGE SCALE GENOMIC DNA]</scope>
    <source>
        <strain evidence="3 4">UAMH 7357</strain>
    </source>
</reference>
<organism evidence="3 4">
    <name type="scientific">Hyaloscypha hepaticicola</name>
    <dbReference type="NCBI Taxonomy" id="2082293"/>
    <lineage>
        <taxon>Eukaryota</taxon>
        <taxon>Fungi</taxon>
        <taxon>Dikarya</taxon>
        <taxon>Ascomycota</taxon>
        <taxon>Pezizomycotina</taxon>
        <taxon>Leotiomycetes</taxon>
        <taxon>Helotiales</taxon>
        <taxon>Hyaloscyphaceae</taxon>
        <taxon>Hyaloscypha</taxon>
    </lineage>
</organism>
<sequence length="878" mass="95573">MTQSDTPLADLKPVNVAGSPPAREKSPDAVPKPKNAAPATATNIRYKIFKVRKADGTIVTVKRPIKQESMSVEDYALLSLLTNALALTTSSSSTSKVTTTTTATNKLPAPAQQTSASVAQKSETNFLATGLPAKSPDPVATPAKIESESSAKTAEQSTSASRQGSSVTPTDHESNILASASKVSKGTSRLQHGPFKLATKLLHALDGDSDDDDHSNNSGYDSEESGQETDSDADDKRGDTKQIDTGKTATNKAVRYGAPEDPIISGKKLKDDDVERDASLTTTLDEEEAEPLKEGYKHWSRYFIWGIMIIFPTLFIVVGLLIAHIDGEPSQSMEATAIQNALQVAVSVWPVTFAAIVAQSLRTYATYKVERGIRLMTLEQLLNGHSLASSIKQPFLFRSFNWVTLALLVLWGFSPLATQAMQRVSSTNNYYSQDTTEFWGYMNTATAPNYLSLPYDAFSKVQPDMNRLYSTAFLAGNNTFEEDMFNNALIPIVPPSKLTSGHNWTTIDDTILPYNYTSLYGIPVAFPDPDNATDYELTSGIDPTFNVSAKAGYLTFECSEVNTTTMDDSEYMFPVSPPGGTPPTLYVAMTPMKDNNPGGMAFASLITRNTTDNNSPINLDMNNPNYTYAYSYCTFTQTFVDVNISCSGGDCQVTAVRPSAPPYSFLYSGNQTDLYFMEAAGTTTDGVATDTERYIMNGYVIDSSTTVDLTTLSHTDFTTRLSLLLNTYWQIGFGPTHFADSLQNKSTGVALSYDQGSRIDEIPICTTSWGWFATLMVSSVFLLLASIASIIWDGRSISPNVLGFASSVLKESNHIRLHDMPADMPHVRPSASVQELVRKLGNVMVVMQDTKPEDPVGRIELGADHPGVKKLEVGRGYY</sequence>
<dbReference type="OrthoDB" id="3692311at2759"/>
<feature type="transmembrane region" description="Helical" evidence="2">
    <location>
        <begin position="337"/>
        <end position="358"/>
    </location>
</feature>
<name>A0A2J6QDV1_9HELO</name>
<feature type="compositionally biased region" description="Acidic residues" evidence="1">
    <location>
        <begin position="221"/>
        <end position="233"/>
    </location>
</feature>
<keyword evidence="2" id="KW-1133">Transmembrane helix</keyword>
<feature type="region of interest" description="Disordered" evidence="1">
    <location>
        <begin position="1"/>
        <end position="38"/>
    </location>
</feature>
<evidence type="ECO:0000313" key="3">
    <source>
        <dbReference type="EMBL" id="PMD24445.1"/>
    </source>
</evidence>
<evidence type="ECO:0000313" key="4">
    <source>
        <dbReference type="Proteomes" id="UP000235672"/>
    </source>
</evidence>
<feature type="compositionally biased region" description="Polar residues" evidence="1">
    <location>
        <begin position="148"/>
        <end position="169"/>
    </location>
</feature>